<comment type="caution">
    <text evidence="1">The sequence shown here is derived from an EMBL/GenBank/DDBJ whole genome shotgun (WGS) entry which is preliminary data.</text>
</comment>
<evidence type="ECO:0000313" key="2">
    <source>
        <dbReference type="Proteomes" id="UP000295573"/>
    </source>
</evidence>
<sequence>MADTRYRVTAASITLHPRQLLMPEADERHNRPAWFLSPEAEWRLIEVTLTEGMLLPAAVNPPDVAQLLQAGLIEPVQPD</sequence>
<name>A0A4R2IUL9_9ACTN</name>
<accession>A0A4R2IUL9</accession>
<reference evidence="1 2" key="1">
    <citation type="journal article" date="2015" name="Stand. Genomic Sci.">
        <title>Genomic Encyclopedia of Bacterial and Archaeal Type Strains, Phase III: the genomes of soil and plant-associated and newly described type strains.</title>
        <authorList>
            <person name="Whitman W.B."/>
            <person name="Woyke T."/>
            <person name="Klenk H.P."/>
            <person name="Zhou Y."/>
            <person name="Lilburn T.G."/>
            <person name="Beck B.J."/>
            <person name="De Vos P."/>
            <person name="Vandamme P."/>
            <person name="Eisen J.A."/>
            <person name="Garrity G."/>
            <person name="Hugenholtz P."/>
            <person name="Kyrpides N.C."/>
        </authorList>
    </citation>
    <scope>NUCLEOTIDE SEQUENCE [LARGE SCALE GENOMIC DNA]</scope>
    <source>
        <strain evidence="1 2">VKM Ac-2541</strain>
    </source>
</reference>
<dbReference type="AlphaFoldDB" id="A0A4R2IUL9"/>
<proteinExistence type="predicted"/>
<dbReference type="EMBL" id="SLWR01000004">
    <property type="protein sequence ID" value="TCO48362.1"/>
    <property type="molecule type" value="Genomic_DNA"/>
</dbReference>
<dbReference type="RefSeq" id="WP_132148181.1">
    <property type="nucleotide sequence ID" value="NZ_SLWR01000004.1"/>
</dbReference>
<organism evidence="1 2">
    <name type="scientific">Kribbella antiqua</name>
    <dbReference type="NCBI Taxonomy" id="2512217"/>
    <lineage>
        <taxon>Bacteria</taxon>
        <taxon>Bacillati</taxon>
        <taxon>Actinomycetota</taxon>
        <taxon>Actinomycetes</taxon>
        <taxon>Propionibacteriales</taxon>
        <taxon>Kribbellaceae</taxon>
        <taxon>Kribbella</taxon>
    </lineage>
</organism>
<gene>
    <name evidence="1" type="ORF">EV646_104179</name>
</gene>
<dbReference type="OrthoDB" id="3831164at2"/>
<keyword evidence="2" id="KW-1185">Reference proteome</keyword>
<evidence type="ECO:0000313" key="1">
    <source>
        <dbReference type="EMBL" id="TCO48362.1"/>
    </source>
</evidence>
<protein>
    <submittedName>
        <fullName evidence="1">Uncharacterized protein</fullName>
    </submittedName>
</protein>
<dbReference type="Proteomes" id="UP000295573">
    <property type="component" value="Unassembled WGS sequence"/>
</dbReference>